<evidence type="ECO:0000256" key="1">
    <source>
        <dbReference type="ARBA" id="ARBA00009350"/>
    </source>
</evidence>
<dbReference type="Gene3D" id="3.30.420.130">
    <property type="entry name" value="Dinitrogenase iron-molybdenum cofactor biosynthesis domain"/>
    <property type="match status" value="1"/>
</dbReference>
<evidence type="ECO:0000313" key="4">
    <source>
        <dbReference type="EMBL" id="SNV01597.1"/>
    </source>
</evidence>
<dbReference type="PANTHER" id="PTHR37478">
    <property type="match status" value="1"/>
</dbReference>
<comment type="similarity">
    <text evidence="1 2">Belongs to the UPF0251 family.</text>
</comment>
<dbReference type="AlphaFoldDB" id="A0A239TUX2"/>
<dbReference type="GeneID" id="78507461"/>
<dbReference type="Pfam" id="PF02001">
    <property type="entry name" value="DUF134"/>
    <property type="match status" value="1"/>
</dbReference>
<dbReference type="CDD" id="cd00851">
    <property type="entry name" value="MTH1175"/>
    <property type="match status" value="1"/>
</dbReference>
<dbReference type="Pfam" id="PF02579">
    <property type="entry name" value="Nitro_FeMo-Co"/>
    <property type="match status" value="1"/>
</dbReference>
<dbReference type="InterPro" id="IPR036105">
    <property type="entry name" value="DiNase_FeMo-co_biosyn_sf"/>
</dbReference>
<dbReference type="RefSeq" id="WP_027889380.1">
    <property type="nucleotide sequence ID" value="NZ_LT906446.1"/>
</dbReference>
<evidence type="ECO:0000259" key="3">
    <source>
        <dbReference type="Pfam" id="PF02579"/>
    </source>
</evidence>
<dbReference type="InterPro" id="IPR013324">
    <property type="entry name" value="RNA_pol_sigma_r3/r4-like"/>
</dbReference>
<dbReference type="InterPro" id="IPR033913">
    <property type="entry name" value="MTH1175_dom"/>
</dbReference>
<dbReference type="Proteomes" id="UP000215383">
    <property type="component" value="Chromosome 1"/>
</dbReference>
<dbReference type="InterPro" id="IPR003731">
    <property type="entry name" value="Di-Nase_FeMo-co_biosynth"/>
</dbReference>
<name>A0A239TUX2_9FIRM</name>
<sequence length="259" mass="28464">MARPSKCRRICFEPAYDSFTPEGFSCGEKIILSVDEYEVIRLIDLEKLTHLECAKQMEISRTTVTEIYETARYKIADSIINGKKLLISGGNYRICSEMPTNCHRICPKQERHFKINLSIAKKGDNIMRIAVTYDNGNIFQHFGHTAQFKIYDIENNQILNEQIIDTNGHGHGALAAFLNEAKADVLICGGIGGGAQNALAQAGIKLLGGVMGNADEAVKAYLAGTLTYTANATCNHHNHQHSCGQHNCGEDKHGCAGNH</sequence>
<dbReference type="EMBL" id="LT906446">
    <property type="protein sequence ID" value="SNV01597.1"/>
    <property type="molecule type" value="Genomic_DNA"/>
</dbReference>
<gene>
    <name evidence="4" type="ORF">SAMEA4364220_01463</name>
</gene>
<evidence type="ECO:0000313" key="5">
    <source>
        <dbReference type="Proteomes" id="UP000215383"/>
    </source>
</evidence>
<protein>
    <recommendedName>
        <fullName evidence="2">UPF0251 protein SAMEA4364220_01463</fullName>
    </recommendedName>
</protein>
<dbReference type="PANTHER" id="PTHR37478:SF2">
    <property type="entry name" value="UPF0251 PROTEIN TK0562"/>
    <property type="match status" value="1"/>
</dbReference>
<accession>A0A239TUX2</accession>
<dbReference type="SUPFAM" id="SSF53146">
    <property type="entry name" value="Nitrogenase accessory factor-like"/>
    <property type="match status" value="1"/>
</dbReference>
<dbReference type="eggNOG" id="COG1342">
    <property type="taxonomic scope" value="Bacteria"/>
</dbReference>
<feature type="domain" description="Dinitrogenase iron-molybdenum cofactor biosynthesis" evidence="3">
    <location>
        <begin position="135"/>
        <end position="222"/>
    </location>
</feature>
<keyword evidence="5" id="KW-1185">Reference proteome</keyword>
<evidence type="ECO:0000256" key="2">
    <source>
        <dbReference type="HAMAP-Rule" id="MF_00674"/>
    </source>
</evidence>
<dbReference type="eggNOG" id="COG1433">
    <property type="taxonomic scope" value="Bacteria"/>
</dbReference>
<dbReference type="HAMAP" id="MF_00674">
    <property type="entry name" value="UPF0251"/>
    <property type="match status" value="1"/>
</dbReference>
<dbReference type="SUPFAM" id="SSF88659">
    <property type="entry name" value="Sigma3 and sigma4 domains of RNA polymerase sigma factors"/>
    <property type="match status" value="1"/>
</dbReference>
<dbReference type="InterPro" id="IPR002852">
    <property type="entry name" value="UPF0251"/>
</dbReference>
<organism evidence="4 5">
    <name type="scientific">Megamonas hypermegale</name>
    <dbReference type="NCBI Taxonomy" id="158847"/>
    <lineage>
        <taxon>Bacteria</taxon>
        <taxon>Bacillati</taxon>
        <taxon>Bacillota</taxon>
        <taxon>Negativicutes</taxon>
        <taxon>Selenomonadales</taxon>
        <taxon>Selenomonadaceae</taxon>
        <taxon>Megamonas</taxon>
    </lineage>
</organism>
<reference evidence="4 5" key="1">
    <citation type="submission" date="2017-06" db="EMBL/GenBank/DDBJ databases">
        <authorList>
            <consortium name="Pathogen Informatics"/>
        </authorList>
    </citation>
    <scope>NUCLEOTIDE SEQUENCE [LARGE SCALE GENOMIC DNA]</scope>
    <source>
        <strain evidence="4 5">NCTC10570</strain>
    </source>
</reference>
<proteinExistence type="inferred from homology"/>